<feature type="compositionally biased region" description="Low complexity" evidence="1">
    <location>
        <begin position="130"/>
        <end position="157"/>
    </location>
</feature>
<accession>A0A6P8Y9M2</accession>
<feature type="region of interest" description="Disordered" evidence="1">
    <location>
        <begin position="626"/>
        <end position="672"/>
    </location>
</feature>
<organism evidence="3">
    <name type="scientific">Thrips palmi</name>
    <name type="common">Melon thrips</name>
    <dbReference type="NCBI Taxonomy" id="161013"/>
    <lineage>
        <taxon>Eukaryota</taxon>
        <taxon>Metazoa</taxon>
        <taxon>Ecdysozoa</taxon>
        <taxon>Arthropoda</taxon>
        <taxon>Hexapoda</taxon>
        <taxon>Insecta</taxon>
        <taxon>Pterygota</taxon>
        <taxon>Neoptera</taxon>
        <taxon>Paraneoptera</taxon>
        <taxon>Thysanoptera</taxon>
        <taxon>Terebrantia</taxon>
        <taxon>Thripoidea</taxon>
        <taxon>Thripidae</taxon>
        <taxon>Thrips</taxon>
    </lineage>
</organism>
<keyword evidence="2" id="KW-1185">Reference proteome</keyword>
<dbReference type="Proteomes" id="UP000515158">
    <property type="component" value="Unplaced"/>
</dbReference>
<feature type="region of interest" description="Disordered" evidence="1">
    <location>
        <begin position="207"/>
        <end position="478"/>
    </location>
</feature>
<feature type="compositionally biased region" description="Basic residues" evidence="1">
    <location>
        <begin position="659"/>
        <end position="672"/>
    </location>
</feature>
<feature type="compositionally biased region" description="Basic and acidic residues" evidence="1">
    <location>
        <begin position="227"/>
        <end position="392"/>
    </location>
</feature>
<proteinExistence type="predicted"/>
<dbReference type="AlphaFoldDB" id="A0A6P8Y9M2"/>
<name>A0A6P8Y9M2_THRPL</name>
<feature type="compositionally biased region" description="Basic and acidic residues" evidence="1">
    <location>
        <begin position="640"/>
        <end position="658"/>
    </location>
</feature>
<protein>
    <submittedName>
        <fullName evidence="3">Caldesmon-like</fullName>
    </submittedName>
</protein>
<gene>
    <name evidence="3" type="primary">LOC117642371</name>
</gene>
<evidence type="ECO:0000313" key="3">
    <source>
        <dbReference type="RefSeq" id="XP_034236353.1"/>
    </source>
</evidence>
<evidence type="ECO:0000313" key="2">
    <source>
        <dbReference type="Proteomes" id="UP000515158"/>
    </source>
</evidence>
<dbReference type="GeneID" id="117642371"/>
<feature type="region of interest" description="Disordered" evidence="1">
    <location>
        <begin position="119"/>
        <end position="168"/>
    </location>
</feature>
<feature type="compositionally biased region" description="Acidic residues" evidence="1">
    <location>
        <begin position="414"/>
        <end position="443"/>
    </location>
</feature>
<dbReference type="InParanoid" id="A0A6P8Y9M2"/>
<evidence type="ECO:0000256" key="1">
    <source>
        <dbReference type="SAM" id="MobiDB-lite"/>
    </source>
</evidence>
<reference evidence="3" key="1">
    <citation type="submission" date="2025-08" db="UniProtKB">
        <authorList>
            <consortium name="RefSeq"/>
        </authorList>
    </citation>
    <scope>IDENTIFICATION</scope>
    <source>
        <tissue evidence="3">Total insect</tissue>
    </source>
</reference>
<feature type="compositionally biased region" description="Acidic residues" evidence="1">
    <location>
        <begin position="212"/>
        <end position="222"/>
    </location>
</feature>
<feature type="compositionally biased region" description="Polar residues" evidence="1">
    <location>
        <begin position="467"/>
        <end position="476"/>
    </location>
</feature>
<dbReference type="RefSeq" id="XP_034236353.1">
    <property type="nucleotide sequence ID" value="XM_034380462.1"/>
</dbReference>
<dbReference type="OrthoDB" id="7548667at2759"/>
<dbReference type="KEGG" id="tpal:117642371"/>
<sequence>MADDNDPQYALLEFLQNVVAGEKALGLALVKWLSNKPDGSLVCKWPPFEPTFEQLKAFLMKKKEPEPDWVDHPCVLVKTYRNFLQAHLGWKHRVDESDYHTETELGLGHRKRKLPRKLLSAQEDNSSEDTSLVPTKKVVVKTGSSKSSSRKASNSKTMNISRKDRGTKASSIDNLKIVLEEKKKQKNLEKTKVINFVQERRFQEDIDLSQNMEEETEQELFNEENPQGERRKEEGRVVQKEKEGEDKVNTKSIEDEDQAQKIEEDKARKKKNEEEAKKKKIEEEAKKKKIEEEAKKKRIEEEAKKKKIEEEAKKKKLKEEAKKKRIEEEAKKKRIEEEARKKKLEEEARWKKVAEVLQKKKEEEEREAQKKRDERATKEGKLHECLESENDGRAPSGSETSDGEYDSGSTSGSSEEDNGETTTVSDEEDDEGNTTLISDEEKDQQERTSSRNDSGLSGEELEDQDISKVNSSSRFTSDAPILSPFERQVLSELKGLHQKVNTVMTNQAKLNLHLLPGERVISRPDGMPGTPVKTKKELAVLERFLENSENVTSLSIMLSCFVNKEPNKEYKSVMRVLRNVMDNAVAKYYSFDGKGVKRGFKELKLWQSVQGAVLSKVENSDLQEAERAARSWLRNAPYRKQGDGSKSKREASKDEQHGEKKKKKKAKKKKSS</sequence>